<sequence>MLWKVAFLCFVLFFGIEIYGSNVGNNNGDGGSCDMQEFLNVTKTKKFVQLDKDYYRFFERGFIFVGEEPLFYWVKSTTDYTLQFASIWKTRKSVKLFFEPYGNGSCLRSFDITATTIVSFDFPECQCEPLIQGNKKYVPFKVWTENGPVQIFNVQSDVYFFEEAVSQMNANECLNKK</sequence>
<dbReference type="AlphaFoldDB" id="A0A914Q5S6"/>
<name>A0A914Q5S6_9BILA</name>
<protein>
    <submittedName>
        <fullName evidence="3">Uncharacterized protein</fullName>
    </submittedName>
</protein>
<proteinExistence type="predicted"/>
<dbReference type="Proteomes" id="UP000887578">
    <property type="component" value="Unplaced"/>
</dbReference>
<keyword evidence="2" id="KW-1185">Reference proteome</keyword>
<evidence type="ECO:0000313" key="3">
    <source>
        <dbReference type="WBParaSite" id="PDA_v2.g26716.t1"/>
    </source>
</evidence>
<feature type="signal peptide" evidence="1">
    <location>
        <begin position="1"/>
        <end position="20"/>
    </location>
</feature>
<feature type="chain" id="PRO_5037263751" evidence="1">
    <location>
        <begin position="21"/>
        <end position="177"/>
    </location>
</feature>
<reference evidence="3" key="1">
    <citation type="submission" date="2022-11" db="UniProtKB">
        <authorList>
            <consortium name="WormBaseParasite"/>
        </authorList>
    </citation>
    <scope>IDENTIFICATION</scope>
</reference>
<accession>A0A914Q5S6</accession>
<keyword evidence="1" id="KW-0732">Signal</keyword>
<organism evidence="2 3">
    <name type="scientific">Panagrolaimus davidi</name>
    <dbReference type="NCBI Taxonomy" id="227884"/>
    <lineage>
        <taxon>Eukaryota</taxon>
        <taxon>Metazoa</taxon>
        <taxon>Ecdysozoa</taxon>
        <taxon>Nematoda</taxon>
        <taxon>Chromadorea</taxon>
        <taxon>Rhabditida</taxon>
        <taxon>Tylenchina</taxon>
        <taxon>Panagrolaimomorpha</taxon>
        <taxon>Panagrolaimoidea</taxon>
        <taxon>Panagrolaimidae</taxon>
        <taxon>Panagrolaimus</taxon>
    </lineage>
</organism>
<evidence type="ECO:0000313" key="2">
    <source>
        <dbReference type="Proteomes" id="UP000887578"/>
    </source>
</evidence>
<evidence type="ECO:0000256" key="1">
    <source>
        <dbReference type="SAM" id="SignalP"/>
    </source>
</evidence>
<dbReference type="WBParaSite" id="PDA_v2.g26716.t1">
    <property type="protein sequence ID" value="PDA_v2.g26716.t1"/>
    <property type="gene ID" value="PDA_v2.g26716"/>
</dbReference>